<dbReference type="SMART" id="SM00361">
    <property type="entry name" value="RRM_1"/>
    <property type="match status" value="1"/>
</dbReference>
<dbReference type="InterPro" id="IPR003954">
    <property type="entry name" value="RRM_euk-type"/>
</dbReference>
<dbReference type="Proteomes" id="UP001162131">
    <property type="component" value="Unassembled WGS sequence"/>
</dbReference>
<evidence type="ECO:0000259" key="4">
    <source>
        <dbReference type="PROSITE" id="PS50102"/>
    </source>
</evidence>
<evidence type="ECO:0000313" key="7">
    <source>
        <dbReference type="Proteomes" id="UP001162131"/>
    </source>
</evidence>
<dbReference type="GO" id="GO:0016567">
    <property type="term" value="P:protein ubiquitination"/>
    <property type="evidence" value="ECO:0007669"/>
    <property type="project" value="TreeGrafter"/>
</dbReference>
<dbReference type="GO" id="GO:0008270">
    <property type="term" value="F:zinc ion binding"/>
    <property type="evidence" value="ECO:0007669"/>
    <property type="project" value="UniProtKB-KW"/>
</dbReference>
<dbReference type="Gene3D" id="3.30.70.330">
    <property type="match status" value="1"/>
</dbReference>
<evidence type="ECO:0000313" key="6">
    <source>
        <dbReference type="EMBL" id="CAG9319361.1"/>
    </source>
</evidence>
<keyword evidence="2" id="KW-0863">Zinc-finger</keyword>
<dbReference type="Pfam" id="PF00076">
    <property type="entry name" value="RRM_1"/>
    <property type="match status" value="1"/>
</dbReference>
<dbReference type="PROSITE" id="PS50103">
    <property type="entry name" value="ZF_C3H1"/>
    <property type="match status" value="1"/>
</dbReference>
<feature type="zinc finger region" description="C3H1-type" evidence="2">
    <location>
        <begin position="148"/>
        <end position="175"/>
    </location>
</feature>
<proteinExistence type="predicted"/>
<dbReference type="GO" id="GO:0004842">
    <property type="term" value="F:ubiquitin-protein transferase activity"/>
    <property type="evidence" value="ECO:0007669"/>
    <property type="project" value="InterPro"/>
</dbReference>
<evidence type="ECO:0000256" key="3">
    <source>
        <dbReference type="SAM" id="MobiDB-lite"/>
    </source>
</evidence>
<feature type="domain" description="RRM" evidence="4">
    <location>
        <begin position="66"/>
        <end position="151"/>
    </location>
</feature>
<dbReference type="PANTHER" id="PTHR12603">
    <property type="entry name" value="CCR4-NOT TRANSCRIPTION COMPLEX RELATED"/>
    <property type="match status" value="1"/>
</dbReference>
<dbReference type="InterPro" id="IPR035979">
    <property type="entry name" value="RBD_domain_sf"/>
</dbReference>
<dbReference type="EMBL" id="CAJZBQ010000022">
    <property type="protein sequence ID" value="CAG9319361.1"/>
    <property type="molecule type" value="Genomic_DNA"/>
</dbReference>
<evidence type="ECO:0008006" key="8">
    <source>
        <dbReference type="Google" id="ProtNLM"/>
    </source>
</evidence>
<dbReference type="CDD" id="cd12438">
    <property type="entry name" value="RRM_CNOT4"/>
    <property type="match status" value="1"/>
</dbReference>
<keyword evidence="2" id="KW-0862">Zinc</keyword>
<evidence type="ECO:0000256" key="2">
    <source>
        <dbReference type="PROSITE-ProRule" id="PRU00723"/>
    </source>
</evidence>
<sequence>MEPLRKTRNLNITPITISPKKTENPPSSSPHKIPITLTPDKLARIPPKIPLQDIEEMAKARVIQSNLVYIINLPVATADEELLRSQEYFGQYGAIKKCVINKGTAYTNSPNGPSFGVHITYNLDEEAATCIKACNGYELDGKKLSATYGTTKYCTYFLRGRVCSKPDCLYLHKLAPDYDTLARDSMPQNRHIQPKDAKFDSLGVRIFPPDGNYKLPIARVIRERAASESINLTPVKLTRQRIYSRGDVEQEGSRYNFVEETEEDAPVLPDVVNTWRYLASPCQDQVEVPAEHVEELMSPSSPDKWVCDIFDVSPLPREENSFDVDKVLVSTKKPRLNSFA</sequence>
<dbReference type="AlphaFoldDB" id="A0AAU9JF27"/>
<name>A0AAU9JF27_9CILI</name>
<gene>
    <name evidence="6" type="ORF">BSTOLATCC_MIC23569</name>
</gene>
<accession>A0AAU9JF27</accession>
<dbReference type="SUPFAM" id="SSF54928">
    <property type="entry name" value="RNA-binding domain, RBD"/>
    <property type="match status" value="1"/>
</dbReference>
<comment type="caution">
    <text evidence="6">The sequence shown here is derived from an EMBL/GenBank/DDBJ whole genome shotgun (WGS) entry which is preliminary data.</text>
</comment>
<keyword evidence="2" id="KW-0479">Metal-binding</keyword>
<feature type="region of interest" description="Disordered" evidence="3">
    <location>
        <begin position="1"/>
        <end position="37"/>
    </location>
</feature>
<dbReference type="InterPro" id="IPR034261">
    <property type="entry name" value="CNOT4_RRM"/>
</dbReference>
<dbReference type="InterPro" id="IPR000571">
    <property type="entry name" value="Znf_CCCH"/>
</dbReference>
<dbReference type="PANTHER" id="PTHR12603:SF0">
    <property type="entry name" value="CCR4-NOT TRANSCRIPTION COMPLEX SUBUNIT 4"/>
    <property type="match status" value="1"/>
</dbReference>
<keyword evidence="7" id="KW-1185">Reference proteome</keyword>
<protein>
    <recommendedName>
        <fullName evidence="8">RRM domain-containing protein</fullName>
    </recommendedName>
</protein>
<dbReference type="GO" id="GO:0003723">
    <property type="term" value="F:RNA binding"/>
    <property type="evidence" value="ECO:0007669"/>
    <property type="project" value="UniProtKB-UniRule"/>
</dbReference>
<dbReference type="InterPro" id="IPR000504">
    <property type="entry name" value="RRM_dom"/>
</dbReference>
<feature type="domain" description="C3H1-type" evidence="5">
    <location>
        <begin position="148"/>
        <end position="175"/>
    </location>
</feature>
<dbReference type="GO" id="GO:0030014">
    <property type="term" value="C:CCR4-NOT complex"/>
    <property type="evidence" value="ECO:0007669"/>
    <property type="project" value="InterPro"/>
</dbReference>
<dbReference type="InterPro" id="IPR039780">
    <property type="entry name" value="Mot2"/>
</dbReference>
<dbReference type="InterPro" id="IPR012677">
    <property type="entry name" value="Nucleotide-bd_a/b_plait_sf"/>
</dbReference>
<organism evidence="6 7">
    <name type="scientific">Blepharisma stoltei</name>
    <dbReference type="NCBI Taxonomy" id="1481888"/>
    <lineage>
        <taxon>Eukaryota</taxon>
        <taxon>Sar</taxon>
        <taxon>Alveolata</taxon>
        <taxon>Ciliophora</taxon>
        <taxon>Postciliodesmatophora</taxon>
        <taxon>Heterotrichea</taxon>
        <taxon>Heterotrichida</taxon>
        <taxon>Blepharismidae</taxon>
        <taxon>Blepharisma</taxon>
    </lineage>
</organism>
<keyword evidence="1" id="KW-0694">RNA-binding</keyword>
<evidence type="ECO:0000259" key="5">
    <source>
        <dbReference type="PROSITE" id="PS50103"/>
    </source>
</evidence>
<reference evidence="6" key="1">
    <citation type="submission" date="2021-09" db="EMBL/GenBank/DDBJ databases">
        <authorList>
            <consortium name="AG Swart"/>
            <person name="Singh M."/>
            <person name="Singh A."/>
            <person name="Seah K."/>
            <person name="Emmerich C."/>
        </authorList>
    </citation>
    <scope>NUCLEOTIDE SEQUENCE</scope>
    <source>
        <strain evidence="6">ATCC30299</strain>
    </source>
</reference>
<dbReference type="PROSITE" id="PS50102">
    <property type="entry name" value="RRM"/>
    <property type="match status" value="1"/>
</dbReference>
<evidence type="ECO:0000256" key="1">
    <source>
        <dbReference type="PROSITE-ProRule" id="PRU00176"/>
    </source>
</evidence>